<dbReference type="InterPro" id="IPR050282">
    <property type="entry name" value="Cycloisomerase_2"/>
</dbReference>
<comment type="caution">
    <text evidence="2">The sequence shown here is derived from an EMBL/GenBank/DDBJ whole genome shotgun (WGS) entry which is preliminary data.</text>
</comment>
<dbReference type="GO" id="GO:0017057">
    <property type="term" value="F:6-phosphogluconolactonase activity"/>
    <property type="evidence" value="ECO:0007669"/>
    <property type="project" value="TreeGrafter"/>
</dbReference>
<gene>
    <name evidence="2" type="ORF">BCR35DRAFT_287357</name>
</gene>
<accession>A0A1Y2G0F5</accession>
<dbReference type="PANTHER" id="PTHR30344">
    <property type="entry name" value="6-PHOSPHOGLUCONOLACTONASE-RELATED"/>
    <property type="match status" value="1"/>
</dbReference>
<proteinExistence type="inferred from homology"/>
<evidence type="ECO:0000256" key="1">
    <source>
        <dbReference type="ARBA" id="ARBA00005564"/>
    </source>
</evidence>
<dbReference type="Proteomes" id="UP000193467">
    <property type="component" value="Unassembled WGS sequence"/>
</dbReference>
<evidence type="ECO:0000313" key="2">
    <source>
        <dbReference type="EMBL" id="ORY90131.1"/>
    </source>
</evidence>
<dbReference type="InterPro" id="IPR019405">
    <property type="entry name" value="Lactonase_7-beta_prop"/>
</dbReference>
<organism evidence="2 3">
    <name type="scientific">Leucosporidium creatinivorum</name>
    <dbReference type="NCBI Taxonomy" id="106004"/>
    <lineage>
        <taxon>Eukaryota</taxon>
        <taxon>Fungi</taxon>
        <taxon>Dikarya</taxon>
        <taxon>Basidiomycota</taxon>
        <taxon>Pucciniomycotina</taxon>
        <taxon>Microbotryomycetes</taxon>
        <taxon>Leucosporidiales</taxon>
        <taxon>Leucosporidium</taxon>
    </lineage>
</organism>
<dbReference type="Pfam" id="PF10282">
    <property type="entry name" value="Lactonase"/>
    <property type="match status" value="1"/>
</dbReference>
<dbReference type="SUPFAM" id="SSF75011">
    <property type="entry name" value="3-carboxy-cis,cis-mucoante lactonizing enzyme"/>
    <property type="match status" value="1"/>
</dbReference>
<dbReference type="EMBL" id="MCGR01000004">
    <property type="protein sequence ID" value="ORY90131.1"/>
    <property type="molecule type" value="Genomic_DNA"/>
</dbReference>
<keyword evidence="3" id="KW-1185">Reference proteome</keyword>
<sequence>MTAVCPSPLANQSLLQPISSTVHYILSGTFNTLFLYLLAFNPSTAELTVERSYRAEGPHQFLALNEQRTKAYATTWGAPARLSAWDVLDGGRGGIEKINTVPITATSSYIQYSTLGDLPRIYSAGGPTGEVHDVDPLTGGFGNKLQELLYVEKHELEKADKTRVALRYGSHGIDLNPPRRQAFVPHLGHNSIFMYNVLDDGTLDLIADCPSFGDGHDGPRHVVPSPDGSVLYAVTEHTSFVDVYSIQDSSLSHLQRLSVIPPSASSTRLSYRGDTLRLSQSGSYLYATTRGMTKATKGFVAVWSVNADGTLGSAELLEEGELARDGSKTQDHAPLDRFETKTSGGKANAVETFPFHTSAKGVKEQRDWVLLTDDEDGWVWVLEWDGRKIKEIAGVRLGEGASEEEKGTGASHAVWLS</sequence>
<dbReference type="OrthoDB" id="1715191at2759"/>
<protein>
    <submittedName>
        <fullName evidence="2">Lactonase, 7-bladed beta-propeller-domain-containing protein</fullName>
    </submittedName>
</protein>
<evidence type="ECO:0000313" key="3">
    <source>
        <dbReference type="Proteomes" id="UP000193467"/>
    </source>
</evidence>
<dbReference type="InParanoid" id="A0A1Y2G0F5"/>
<name>A0A1Y2G0F5_9BASI</name>
<comment type="similarity">
    <text evidence="1">Belongs to the cycloisomerase 2 family.</text>
</comment>
<reference evidence="2 3" key="1">
    <citation type="submission" date="2016-07" db="EMBL/GenBank/DDBJ databases">
        <title>Pervasive Adenine N6-methylation of Active Genes in Fungi.</title>
        <authorList>
            <consortium name="DOE Joint Genome Institute"/>
            <person name="Mondo S.J."/>
            <person name="Dannebaum R.O."/>
            <person name="Kuo R.C."/>
            <person name="Labutti K."/>
            <person name="Haridas S."/>
            <person name="Kuo A."/>
            <person name="Salamov A."/>
            <person name="Ahrendt S.R."/>
            <person name="Lipzen A."/>
            <person name="Sullivan W."/>
            <person name="Andreopoulos W.B."/>
            <person name="Clum A."/>
            <person name="Lindquist E."/>
            <person name="Daum C."/>
            <person name="Ramamoorthy G.K."/>
            <person name="Gryganskyi A."/>
            <person name="Culley D."/>
            <person name="Magnuson J.K."/>
            <person name="James T.Y."/>
            <person name="O'Malley M.A."/>
            <person name="Stajich J.E."/>
            <person name="Spatafora J.W."/>
            <person name="Visel A."/>
            <person name="Grigoriev I.V."/>
        </authorList>
    </citation>
    <scope>NUCLEOTIDE SEQUENCE [LARGE SCALE GENOMIC DNA]</scope>
    <source>
        <strain evidence="2 3">62-1032</strain>
    </source>
</reference>
<dbReference type="InterPro" id="IPR015943">
    <property type="entry name" value="WD40/YVTN_repeat-like_dom_sf"/>
</dbReference>
<dbReference type="Gene3D" id="2.130.10.10">
    <property type="entry name" value="YVTN repeat-like/Quinoprotein amine dehydrogenase"/>
    <property type="match status" value="1"/>
</dbReference>
<dbReference type="AlphaFoldDB" id="A0A1Y2G0F5"/>
<dbReference type="PANTHER" id="PTHR30344:SF4">
    <property type="entry name" value="CYCLASE, PUTATIVE (AFU_ORTHOLOGUE AFUA_6G11580)-RELATED"/>
    <property type="match status" value="1"/>
</dbReference>